<dbReference type="HOGENOM" id="CLU_2438678_0_0_5"/>
<evidence type="ECO:0000313" key="2">
    <source>
        <dbReference type="Proteomes" id="UP000031368"/>
    </source>
</evidence>
<dbReference type="AlphaFoldDB" id="A0A0B4X5M3"/>
<dbReference type="KEGG" id="rga:RGR602_CH02524"/>
<evidence type="ECO:0000313" key="1">
    <source>
        <dbReference type="EMBL" id="AJD41848.1"/>
    </source>
</evidence>
<evidence type="ECO:0008006" key="3">
    <source>
        <dbReference type="Google" id="ProtNLM"/>
    </source>
</evidence>
<dbReference type="EMBL" id="CP006877">
    <property type="protein sequence ID" value="AJD41848.1"/>
    <property type="molecule type" value="Genomic_DNA"/>
</dbReference>
<dbReference type="Proteomes" id="UP000031368">
    <property type="component" value="Chromosome"/>
</dbReference>
<proteinExistence type="predicted"/>
<gene>
    <name evidence="1" type="ORF">RGR602_CH02524</name>
</gene>
<name>A0A0B4X5M3_9HYPH</name>
<dbReference type="InterPro" id="IPR029063">
    <property type="entry name" value="SAM-dependent_MTases_sf"/>
</dbReference>
<dbReference type="Gene3D" id="3.40.50.150">
    <property type="entry name" value="Vaccinia Virus protein VP39"/>
    <property type="match status" value="1"/>
</dbReference>
<sequence length="90" mass="9357">MRLDDYGRVGTLPEILGWDTRQNTSRAGVPGVAGPTSAGGTVLDVGCGDGEILARLSEASGGLRSVLTNKTHFLAVSGKRCVETTRQQGN</sequence>
<protein>
    <recommendedName>
        <fullName evidence="3">Methyltransferase domain-containing protein</fullName>
    </recommendedName>
</protein>
<accession>A0A0B4X5M3</accession>
<reference evidence="1 2" key="1">
    <citation type="submission" date="2013-11" db="EMBL/GenBank/DDBJ databases">
        <title>Complete genome sequence of Rhizobium gallicum bv. gallicum R602.</title>
        <authorList>
            <person name="Bustos P."/>
            <person name="Santamaria R.I."/>
            <person name="Lozano L."/>
            <person name="Acosta J.L."/>
            <person name="Ormeno-Orrillo E."/>
            <person name="Rogel M.A."/>
            <person name="Romero D."/>
            <person name="Cevallos M.A."/>
            <person name="Martinez-Romero E."/>
            <person name="Gonzalez V."/>
        </authorList>
    </citation>
    <scope>NUCLEOTIDE SEQUENCE [LARGE SCALE GENOMIC DNA]</scope>
    <source>
        <strain evidence="1 2">R602</strain>
    </source>
</reference>
<keyword evidence="2" id="KW-1185">Reference proteome</keyword>
<organism evidence="1 2">
    <name type="scientific">Rhizobium gallicum bv. gallicum R602sp</name>
    <dbReference type="NCBI Taxonomy" id="1041138"/>
    <lineage>
        <taxon>Bacteria</taxon>
        <taxon>Pseudomonadati</taxon>
        <taxon>Pseudomonadota</taxon>
        <taxon>Alphaproteobacteria</taxon>
        <taxon>Hyphomicrobiales</taxon>
        <taxon>Rhizobiaceae</taxon>
        <taxon>Rhizobium/Agrobacterium group</taxon>
        <taxon>Rhizobium</taxon>
    </lineage>
</organism>
<dbReference type="SUPFAM" id="SSF53335">
    <property type="entry name" value="S-adenosyl-L-methionine-dependent methyltransferases"/>
    <property type="match status" value="1"/>
</dbReference>